<feature type="transmembrane region" description="Helical" evidence="1">
    <location>
        <begin position="237"/>
        <end position="255"/>
    </location>
</feature>
<feature type="transmembrane region" description="Helical" evidence="1">
    <location>
        <begin position="210"/>
        <end position="228"/>
    </location>
</feature>
<feature type="transmembrane region" description="Helical" evidence="1">
    <location>
        <begin position="123"/>
        <end position="145"/>
    </location>
</feature>
<feature type="transmembrane region" description="Helical" evidence="1">
    <location>
        <begin position="89"/>
        <end position="111"/>
    </location>
</feature>
<dbReference type="InterPro" id="IPR052372">
    <property type="entry name" value="YpjD/HemX"/>
</dbReference>
<dbReference type="RefSeq" id="WP_021712253.1">
    <property type="nucleotide sequence ID" value="NZ_BATM01000002.1"/>
</dbReference>
<evidence type="ECO:0000313" key="3">
    <source>
        <dbReference type="EMBL" id="GAD78530.1"/>
    </source>
</evidence>
<evidence type="ECO:0000313" key="4">
    <source>
        <dbReference type="Proteomes" id="UP000016562"/>
    </source>
</evidence>
<feature type="transmembrane region" description="Helical" evidence="1">
    <location>
        <begin position="34"/>
        <end position="58"/>
    </location>
</feature>
<dbReference type="eggNOG" id="COG4137">
    <property type="taxonomic scope" value="Bacteria"/>
</dbReference>
<dbReference type="EMBL" id="BATM01000002">
    <property type="protein sequence ID" value="GAD78530.1"/>
    <property type="molecule type" value="Genomic_DNA"/>
</dbReference>
<protein>
    <recommendedName>
        <fullName evidence="2">Cytochrome c assembly protein domain-containing protein</fullName>
    </recommendedName>
</protein>
<keyword evidence="4" id="KW-1185">Reference proteome</keyword>
<feature type="transmembrane region" description="Helical" evidence="1">
    <location>
        <begin position="6"/>
        <end position="25"/>
    </location>
</feature>
<keyword evidence="1" id="KW-0812">Transmembrane</keyword>
<dbReference type="PANTHER" id="PTHR38034">
    <property type="entry name" value="INNER MEMBRANE PROTEIN YPJD"/>
    <property type="match status" value="1"/>
</dbReference>
<keyword evidence="1" id="KW-1133">Transmembrane helix</keyword>
<dbReference type="STRING" id="1219080.VEZ01S_02_01110"/>
<dbReference type="GO" id="GO:0020037">
    <property type="term" value="F:heme binding"/>
    <property type="evidence" value="ECO:0007669"/>
    <property type="project" value="InterPro"/>
</dbReference>
<proteinExistence type="predicted"/>
<dbReference type="Proteomes" id="UP000016562">
    <property type="component" value="Unassembled WGS sequence"/>
</dbReference>
<dbReference type="PANTHER" id="PTHR38034:SF1">
    <property type="entry name" value="INNER MEMBRANE PROTEIN YPJD"/>
    <property type="match status" value="1"/>
</dbReference>
<gene>
    <name evidence="3" type="ORF">VEZ01S_02_01110</name>
</gene>
<feature type="transmembrane region" description="Helical" evidence="1">
    <location>
        <begin position="64"/>
        <end position="82"/>
    </location>
</feature>
<dbReference type="Pfam" id="PF01578">
    <property type="entry name" value="Cytochrom_C_asm"/>
    <property type="match status" value="1"/>
</dbReference>
<organism evidence="3 4">
    <name type="scientific">Vibrio ezurae NBRC 102218</name>
    <dbReference type="NCBI Taxonomy" id="1219080"/>
    <lineage>
        <taxon>Bacteria</taxon>
        <taxon>Pseudomonadati</taxon>
        <taxon>Pseudomonadota</taxon>
        <taxon>Gammaproteobacteria</taxon>
        <taxon>Vibrionales</taxon>
        <taxon>Vibrionaceae</taxon>
        <taxon>Vibrio</taxon>
    </lineage>
</organism>
<evidence type="ECO:0000259" key="2">
    <source>
        <dbReference type="Pfam" id="PF01578"/>
    </source>
</evidence>
<dbReference type="InterPro" id="IPR002541">
    <property type="entry name" value="Cyt_c_assembly"/>
</dbReference>
<name>U3AXR1_9VIBR</name>
<sequence>MNFVVIILTVFLYLAATFLILPGLLRQSEINKKVVLSITSVALILHFSTLIETIFASYGQNMSILNVASLVSFIISAVLSIAMLKIRLWFLLPIAFGFSCLSLIAAEFIPGTFITHFEHSPGLVIHIILALFAYATLMIAALYALQLAWLDYKLKQKTCQALNPNLPPLMKVERQLFNIILIGNSLLTLTLISGPLFVVDFFSSGKTHKALLSFIAWLVFNILLWGHYKQGWRGKKVSWFAIIGAFILTLAYFGSRFVREIILT</sequence>
<keyword evidence="1" id="KW-0472">Membrane</keyword>
<reference evidence="3 4" key="1">
    <citation type="submission" date="2013-09" db="EMBL/GenBank/DDBJ databases">
        <title>Whole genome shotgun sequence of Vibrio ezurae NBRC 102218.</title>
        <authorList>
            <person name="Yoshida I."/>
            <person name="Hosoyama A."/>
            <person name="Numata M."/>
            <person name="Hashimoto M."/>
            <person name="Hosoyama Y."/>
            <person name="Tsuchikane K."/>
            <person name="Noguchi M."/>
            <person name="Hirakata S."/>
            <person name="Ichikawa N."/>
            <person name="Ohji S."/>
            <person name="Yamazoe A."/>
            <person name="Fujita N."/>
        </authorList>
    </citation>
    <scope>NUCLEOTIDE SEQUENCE [LARGE SCALE GENOMIC DNA]</scope>
    <source>
        <strain evidence="3 4">NBRC 102218</strain>
    </source>
</reference>
<feature type="transmembrane region" description="Helical" evidence="1">
    <location>
        <begin position="176"/>
        <end position="198"/>
    </location>
</feature>
<dbReference type="GO" id="GO:0017004">
    <property type="term" value="P:cytochrome complex assembly"/>
    <property type="evidence" value="ECO:0007669"/>
    <property type="project" value="InterPro"/>
</dbReference>
<accession>U3AXR1</accession>
<feature type="domain" description="Cytochrome c assembly protein" evidence="2">
    <location>
        <begin position="39"/>
        <end position="262"/>
    </location>
</feature>
<dbReference type="GO" id="GO:0005886">
    <property type="term" value="C:plasma membrane"/>
    <property type="evidence" value="ECO:0007669"/>
    <property type="project" value="TreeGrafter"/>
</dbReference>
<evidence type="ECO:0000256" key="1">
    <source>
        <dbReference type="SAM" id="Phobius"/>
    </source>
</evidence>
<comment type="caution">
    <text evidence="3">The sequence shown here is derived from an EMBL/GenBank/DDBJ whole genome shotgun (WGS) entry which is preliminary data.</text>
</comment>
<dbReference type="OrthoDB" id="9780793at2"/>
<dbReference type="AlphaFoldDB" id="U3AXR1"/>